<dbReference type="AlphaFoldDB" id="A0A4R4NJL7"/>
<evidence type="ECO:0000259" key="4">
    <source>
        <dbReference type="Pfam" id="PF13476"/>
    </source>
</evidence>
<dbReference type="OrthoDB" id="9815944at2"/>
<dbReference type="Gene3D" id="3.40.50.300">
    <property type="entry name" value="P-loop containing nucleotide triphosphate hydrolases"/>
    <property type="match status" value="1"/>
</dbReference>
<evidence type="ECO:0000256" key="3">
    <source>
        <dbReference type="ARBA" id="ARBA00023236"/>
    </source>
</evidence>
<keyword evidence="1" id="KW-0227">DNA damage</keyword>
<gene>
    <name evidence="5" type="ORF">E1267_09070</name>
</gene>
<keyword evidence="6" id="KW-1185">Reference proteome</keyword>
<dbReference type="SUPFAM" id="SSF52540">
    <property type="entry name" value="P-loop containing nucleoside triphosphate hydrolases"/>
    <property type="match status" value="1"/>
</dbReference>
<dbReference type="Proteomes" id="UP000295157">
    <property type="component" value="Unassembled WGS sequence"/>
</dbReference>
<protein>
    <recommendedName>
        <fullName evidence="4">Rad50/SbcC-type AAA domain-containing protein</fullName>
    </recommendedName>
</protein>
<proteinExistence type="predicted"/>
<keyword evidence="3" id="KW-0742">SOS response</keyword>
<comment type="caution">
    <text evidence="5">The sequence shown here is derived from an EMBL/GenBank/DDBJ whole genome shotgun (WGS) entry which is preliminary data.</text>
</comment>
<organism evidence="5 6">
    <name type="scientific">Nonomuraea longispora</name>
    <dbReference type="NCBI Taxonomy" id="1848320"/>
    <lineage>
        <taxon>Bacteria</taxon>
        <taxon>Bacillati</taxon>
        <taxon>Actinomycetota</taxon>
        <taxon>Actinomycetes</taxon>
        <taxon>Streptosporangiales</taxon>
        <taxon>Streptosporangiaceae</taxon>
        <taxon>Nonomuraea</taxon>
    </lineage>
</organism>
<dbReference type="InterPro" id="IPR027417">
    <property type="entry name" value="P-loop_NTPase"/>
</dbReference>
<reference evidence="5 6" key="1">
    <citation type="submission" date="2019-02" db="EMBL/GenBank/DDBJ databases">
        <title>Draft genome sequences of novel Actinobacteria.</title>
        <authorList>
            <person name="Sahin N."/>
            <person name="Ay H."/>
            <person name="Saygin H."/>
        </authorList>
    </citation>
    <scope>NUCLEOTIDE SEQUENCE [LARGE SCALE GENOMIC DNA]</scope>
    <source>
        <strain evidence="5 6">KC201</strain>
    </source>
</reference>
<name>A0A4R4NJL7_9ACTN</name>
<evidence type="ECO:0000313" key="5">
    <source>
        <dbReference type="EMBL" id="TDC08844.1"/>
    </source>
</evidence>
<dbReference type="GO" id="GO:0009432">
    <property type="term" value="P:SOS response"/>
    <property type="evidence" value="ECO:0007669"/>
    <property type="project" value="UniProtKB-KW"/>
</dbReference>
<dbReference type="PANTHER" id="PTHR32182:SF0">
    <property type="entry name" value="DNA REPLICATION AND REPAIR PROTEIN RECF"/>
    <property type="match status" value="1"/>
</dbReference>
<dbReference type="GO" id="GO:0006302">
    <property type="term" value="P:double-strand break repair"/>
    <property type="evidence" value="ECO:0007669"/>
    <property type="project" value="InterPro"/>
</dbReference>
<evidence type="ECO:0000256" key="1">
    <source>
        <dbReference type="ARBA" id="ARBA00022763"/>
    </source>
</evidence>
<dbReference type="EMBL" id="SMJZ01000023">
    <property type="protein sequence ID" value="TDC08844.1"/>
    <property type="molecule type" value="Genomic_DNA"/>
</dbReference>
<sequence length="709" mass="78724">MRESLRRLYFACVYIARSKHLSPGIRFAALRLAEEAGKSTRIPKQFRQEIEKRISDFLSRSVAEAWEGFLAITKEECISLIAEARKASLASPKFIITNPEVDPESQKVSTADLLASAVDRQHSNIPQSENVYAAYDMSDSNVRLQAIELRGFRGSPSELSLDFASKGSPVSAIIFGENGVGKSTIVDAIEFALQGRIGRSAYFDSPLTPAIGSLAQDALPWTKASLADGTQECRSLVDGAENLLIASPDSIRPGFRLAPITIKRADILRFLDTESLERGSVLLDYFPADTESLAVRPEEESLRLRSKMADLRIRRSAYAKTLAEIVNVSSSELASMDGLKRYISTNILRGESHATFEKRNGWMEVDRELRLAISNLSQTMGELRRLKKRSESTLQSLNPVVHAPQTRIIREVLKDVGDDVSHAFSELASEHPIDSIDIVYGESGPLSLDIVVRLQNGRNCFPQQLFSEAYRDLLALLFFMSVAKKASERGQARILIIDDVLQSVDAKIRHSLINYMLTAFADWQLIFTVHDRLWCEQLKDLFNAHRHAFVERRILSWNFEAGPQMAQSNADSMTKDLRAIMACGEPRVVGAIAGQLLESICDQLSWRLQLKIARKKGDRYTLGDLWPAVKERLENSRVNALAQKISTHRGMRNLTVHADPLSMGLSTADAQSFAQAIIDLYGHVRCGSCSGWIVGGSRSASCSCGTTTI</sequence>
<dbReference type="Pfam" id="PF13476">
    <property type="entry name" value="AAA_23"/>
    <property type="match status" value="1"/>
</dbReference>
<dbReference type="GO" id="GO:0016887">
    <property type="term" value="F:ATP hydrolysis activity"/>
    <property type="evidence" value="ECO:0007669"/>
    <property type="project" value="InterPro"/>
</dbReference>
<accession>A0A4R4NJL7</accession>
<dbReference type="RefSeq" id="WP_132331717.1">
    <property type="nucleotide sequence ID" value="NZ_SMJZ01000023.1"/>
</dbReference>
<feature type="domain" description="Rad50/SbcC-type AAA" evidence="4">
    <location>
        <begin position="147"/>
        <end position="201"/>
    </location>
</feature>
<dbReference type="PANTHER" id="PTHR32182">
    <property type="entry name" value="DNA REPLICATION AND REPAIR PROTEIN RECF"/>
    <property type="match status" value="1"/>
</dbReference>
<keyword evidence="2" id="KW-0234">DNA repair</keyword>
<dbReference type="GO" id="GO:0000731">
    <property type="term" value="P:DNA synthesis involved in DNA repair"/>
    <property type="evidence" value="ECO:0007669"/>
    <property type="project" value="TreeGrafter"/>
</dbReference>
<evidence type="ECO:0000256" key="2">
    <source>
        <dbReference type="ARBA" id="ARBA00023204"/>
    </source>
</evidence>
<evidence type="ECO:0000313" key="6">
    <source>
        <dbReference type="Proteomes" id="UP000295157"/>
    </source>
</evidence>
<dbReference type="InterPro" id="IPR038729">
    <property type="entry name" value="Rad50/SbcC_AAA"/>
</dbReference>